<evidence type="ECO:0000313" key="2">
    <source>
        <dbReference type="EMBL" id="CAL1538147.1"/>
    </source>
</evidence>
<dbReference type="PANTHER" id="PTHR46345:SF8">
    <property type="entry name" value="FORMIN 3, ISOFORM B"/>
    <property type="match status" value="1"/>
</dbReference>
<comment type="caution">
    <text evidence="2">The sequence shown here is derived from an EMBL/GenBank/DDBJ whole genome shotgun (WGS) entry which is preliminary data.</text>
</comment>
<dbReference type="Pfam" id="PF02181">
    <property type="entry name" value="FH2"/>
    <property type="match status" value="1"/>
</dbReference>
<dbReference type="EMBL" id="CAXITT010000287">
    <property type="protein sequence ID" value="CAL1538147.1"/>
    <property type="molecule type" value="Genomic_DNA"/>
</dbReference>
<keyword evidence="3" id="KW-1185">Reference proteome</keyword>
<feature type="non-terminal residue" evidence="2">
    <location>
        <position position="1"/>
    </location>
</feature>
<dbReference type="Gene3D" id="1.20.58.2220">
    <property type="entry name" value="Formin, FH2 domain"/>
    <property type="match status" value="1"/>
</dbReference>
<feature type="non-terminal residue" evidence="2">
    <location>
        <position position="127"/>
    </location>
</feature>
<feature type="domain" description="FH2" evidence="1">
    <location>
        <begin position="1"/>
        <end position="127"/>
    </location>
</feature>
<reference evidence="2 3" key="1">
    <citation type="submission" date="2024-04" db="EMBL/GenBank/DDBJ databases">
        <authorList>
            <consortium name="Genoscope - CEA"/>
            <person name="William W."/>
        </authorList>
    </citation>
    <scope>NUCLEOTIDE SEQUENCE [LARGE SCALE GENOMIC DNA]</scope>
</reference>
<dbReference type="AlphaFoldDB" id="A0AAV2HVA6"/>
<organism evidence="2 3">
    <name type="scientific">Lymnaea stagnalis</name>
    <name type="common">Great pond snail</name>
    <name type="synonym">Helix stagnalis</name>
    <dbReference type="NCBI Taxonomy" id="6523"/>
    <lineage>
        <taxon>Eukaryota</taxon>
        <taxon>Metazoa</taxon>
        <taxon>Spiralia</taxon>
        <taxon>Lophotrochozoa</taxon>
        <taxon>Mollusca</taxon>
        <taxon>Gastropoda</taxon>
        <taxon>Heterobranchia</taxon>
        <taxon>Euthyneura</taxon>
        <taxon>Panpulmonata</taxon>
        <taxon>Hygrophila</taxon>
        <taxon>Lymnaeoidea</taxon>
        <taxon>Lymnaeidae</taxon>
        <taxon>Lymnaea</taxon>
    </lineage>
</organism>
<dbReference type="PROSITE" id="PS51444">
    <property type="entry name" value="FH2"/>
    <property type="match status" value="1"/>
</dbReference>
<name>A0AAV2HVA6_LYMST</name>
<dbReference type="SUPFAM" id="SSF101447">
    <property type="entry name" value="Formin homology 2 domain (FH2 domain)"/>
    <property type="match status" value="1"/>
</dbReference>
<gene>
    <name evidence="2" type="ORF">GSLYS_00011968001</name>
</gene>
<dbReference type="InterPro" id="IPR042201">
    <property type="entry name" value="FH2_Formin_sf"/>
</dbReference>
<proteinExistence type="predicted"/>
<dbReference type="Proteomes" id="UP001497497">
    <property type="component" value="Unassembled WGS sequence"/>
</dbReference>
<dbReference type="InterPro" id="IPR015425">
    <property type="entry name" value="FH2_Formin"/>
</dbReference>
<protein>
    <recommendedName>
        <fullName evidence="1">FH2 domain-containing protein</fullName>
    </recommendedName>
</protein>
<accession>A0AAV2HVA6</accession>
<evidence type="ECO:0000313" key="3">
    <source>
        <dbReference type="Proteomes" id="UP001497497"/>
    </source>
</evidence>
<sequence length="127" mass="14509">FNGYASGYKLNTLTRLADVKSREPGHHLVHFLVHLADTADEQLLAFLSEIPRLERAASCSPAQIKADFDRMNAQINSFVRQLACASQEIKEGFDGFLEEVKREFRDLQAQITDLKFQSQRLAEFFCE</sequence>
<dbReference type="PANTHER" id="PTHR46345">
    <property type="entry name" value="INVERTED FORMIN-2"/>
    <property type="match status" value="1"/>
</dbReference>
<evidence type="ECO:0000259" key="1">
    <source>
        <dbReference type="PROSITE" id="PS51444"/>
    </source>
</evidence>